<gene>
    <name evidence="1" type="ORF">GZ22_12575</name>
</gene>
<dbReference type="EMBL" id="CP008876">
    <property type="protein sequence ID" value="AIF67393.1"/>
    <property type="molecule type" value="Genomic_DNA"/>
</dbReference>
<evidence type="ECO:0008006" key="3">
    <source>
        <dbReference type="Google" id="ProtNLM"/>
    </source>
</evidence>
<dbReference type="HOGENOM" id="CLU_794383_0_0_9"/>
<dbReference type="KEGG" id="tap:GZ22_12575"/>
<dbReference type="OrthoDB" id="9799605at2"/>
<evidence type="ECO:0000313" key="2">
    <source>
        <dbReference type="Proteomes" id="UP000027980"/>
    </source>
</evidence>
<accession>A0A075LSD0</accession>
<protein>
    <recommendedName>
        <fullName evidence="3">Glycosyl hydrolase family 32 N-terminal domain-containing protein</fullName>
    </recommendedName>
</protein>
<dbReference type="Gene3D" id="2.115.10.20">
    <property type="entry name" value="Glycosyl hydrolase domain, family 43"/>
    <property type="match status" value="2"/>
</dbReference>
<dbReference type="GeneID" id="34219947"/>
<evidence type="ECO:0000313" key="1">
    <source>
        <dbReference type="EMBL" id="AIF67393.1"/>
    </source>
</evidence>
<dbReference type="Proteomes" id="UP000027980">
    <property type="component" value="Chromosome"/>
</dbReference>
<proteinExistence type="predicted"/>
<dbReference type="AlphaFoldDB" id="A0A075LSD0"/>
<dbReference type="SUPFAM" id="SSF75005">
    <property type="entry name" value="Arabinanase/levansucrase/invertase"/>
    <property type="match status" value="1"/>
</dbReference>
<dbReference type="RefSeq" id="WP_038562888.1">
    <property type="nucleotide sequence ID" value="NZ_CP008876.1"/>
</dbReference>
<dbReference type="InterPro" id="IPR023296">
    <property type="entry name" value="Glyco_hydro_beta-prop_sf"/>
</dbReference>
<name>A0A075LSD0_9BACI</name>
<sequence length="349" mass="40010">MDTKPNLLYSMLDGYKPIRNLLGLGDPSVQKIDDQWWMFFGGFQRNFKNNLFSASLPKGAPLTTANAWRISTYPGKPYKAKPLLPQPKEAAWDRYGLHEPCYVEGEVDGEPVRRIYYTGRSASNVLGNESPYSIGCLEMRHGRWFRYPKPVMVGTVRNDSVLAPKVIYDEGKWKMWFAATPHEPGKGDIPMHEVYAAESKNGLDTWTKPRLFFTREDAFTHARPKRIHDMYYLLVSRCGNAFGEDTYQPQDLWLFKSKTASFTRADWSEEPRLLIKADIGESWYQNGIFGSCLCVDDSGELVVFFSAINKSIYWLNEASTRLKRGKKPPFPAPFYFTVGNMQVDETKAK</sequence>
<reference evidence="1 2" key="1">
    <citation type="submission" date="2014-07" db="EMBL/GenBank/DDBJ databases">
        <title>Complete genome sequence of a moderately halophilic bacterium Terribacillus aidingensis MP602, isolated from Cryptomeria fortunei in Tianmu mountain in China.</title>
        <authorList>
            <person name="Wang Y."/>
            <person name="Lu P."/>
            <person name="Zhang L."/>
        </authorList>
    </citation>
    <scope>NUCLEOTIDE SEQUENCE [LARGE SCALE GENOMIC DNA]</scope>
    <source>
        <strain evidence="1 2">MP602</strain>
    </source>
</reference>
<organism evidence="1 2">
    <name type="scientific">Terribacillus saccharophilus</name>
    <dbReference type="NCBI Taxonomy" id="361277"/>
    <lineage>
        <taxon>Bacteria</taxon>
        <taxon>Bacillati</taxon>
        <taxon>Bacillota</taxon>
        <taxon>Bacilli</taxon>
        <taxon>Bacillales</taxon>
        <taxon>Bacillaceae</taxon>
        <taxon>Terribacillus</taxon>
    </lineage>
</organism>